<feature type="signal peptide" evidence="1">
    <location>
        <begin position="1"/>
        <end position="24"/>
    </location>
</feature>
<dbReference type="RefSeq" id="WP_142675802.1">
    <property type="nucleotide sequence ID" value="NZ_QOCW01000027.1"/>
</dbReference>
<evidence type="ECO:0000256" key="1">
    <source>
        <dbReference type="SAM" id="SignalP"/>
    </source>
</evidence>
<dbReference type="Pfam" id="PF10925">
    <property type="entry name" value="DUF2680"/>
    <property type="match status" value="1"/>
</dbReference>
<comment type="caution">
    <text evidence="2">The sequence shown here is derived from an EMBL/GenBank/DDBJ whole genome shotgun (WGS) entry which is preliminary data.</text>
</comment>
<evidence type="ECO:0000313" key="3">
    <source>
        <dbReference type="Proteomes" id="UP000253314"/>
    </source>
</evidence>
<evidence type="ECO:0000313" key="2">
    <source>
        <dbReference type="EMBL" id="RBW67924.1"/>
    </source>
</evidence>
<dbReference type="Proteomes" id="UP000253314">
    <property type="component" value="Unassembled WGS sequence"/>
</dbReference>
<sequence length="107" mass="12275">MSWKSAAAALVLAVSLLGVTPAFAEEPPAKAEEKAVQLTEEQKQELAEMHKNMIEGKRALIAKYVEYGMITKEKGDKIMAHMEERYTKMEENNFIPKWDHHKKRDCK</sequence>
<reference evidence="2 3" key="1">
    <citation type="submission" date="2018-07" db="EMBL/GenBank/DDBJ databases">
        <title>Lottiidibacillus patelloidae gen. nov., sp. nov., isolated from the intestinal tract of a marine limpet and the reclassification of B. taeanensis BH030017T, B. algicola KMM 3737T and B. hwajinpoensis SW-72T as genus Lottiidibacillus.</title>
        <authorList>
            <person name="Liu R."/>
            <person name="Huang Z."/>
        </authorList>
    </citation>
    <scope>NUCLEOTIDE SEQUENCE [LARGE SCALE GENOMIC DNA]</scope>
    <source>
        <strain evidence="2 3">BH030017</strain>
    </source>
</reference>
<keyword evidence="1" id="KW-0732">Signal</keyword>
<dbReference type="OrthoDB" id="2883543at2"/>
<accession>A0A366XUX5</accession>
<keyword evidence="3" id="KW-1185">Reference proteome</keyword>
<gene>
    <name evidence="2" type="ORF">DS031_19140</name>
</gene>
<dbReference type="AlphaFoldDB" id="A0A366XUX5"/>
<dbReference type="EMBL" id="QOCW01000027">
    <property type="protein sequence ID" value="RBW67924.1"/>
    <property type="molecule type" value="Genomic_DNA"/>
</dbReference>
<evidence type="ECO:0008006" key="4">
    <source>
        <dbReference type="Google" id="ProtNLM"/>
    </source>
</evidence>
<proteinExistence type="predicted"/>
<feature type="chain" id="PRO_5016663034" description="DUF2680 domain-containing protein" evidence="1">
    <location>
        <begin position="25"/>
        <end position="107"/>
    </location>
</feature>
<protein>
    <recommendedName>
        <fullName evidence="4">DUF2680 domain-containing protein</fullName>
    </recommendedName>
</protein>
<organism evidence="2 3">
    <name type="scientific">Bacillus taeanensis</name>
    <dbReference type="NCBI Taxonomy" id="273032"/>
    <lineage>
        <taxon>Bacteria</taxon>
        <taxon>Bacillati</taxon>
        <taxon>Bacillota</taxon>
        <taxon>Bacilli</taxon>
        <taxon>Bacillales</taxon>
        <taxon>Bacillaceae</taxon>
        <taxon>Bacillus</taxon>
    </lineage>
</organism>
<dbReference type="InterPro" id="IPR024485">
    <property type="entry name" value="DUF2680"/>
</dbReference>
<name>A0A366XUX5_9BACI</name>